<dbReference type="PANTHER" id="PTHR37528:SF1">
    <property type="entry name" value="UPF0149 PROTEIN YGFB"/>
    <property type="match status" value="1"/>
</dbReference>
<comment type="caution">
    <text evidence="2">The sequence shown here is derived from an EMBL/GenBank/DDBJ whole genome shotgun (WGS) entry which is preliminary data.</text>
</comment>
<dbReference type="GO" id="GO:0005829">
    <property type="term" value="C:cytosol"/>
    <property type="evidence" value="ECO:0007669"/>
    <property type="project" value="TreeGrafter"/>
</dbReference>
<dbReference type="Gene3D" id="1.20.120.740">
    <property type="entry name" value="YgfB uncharacterised protein family UPF0149, PF03695"/>
    <property type="match status" value="1"/>
</dbReference>
<proteinExistence type="inferred from homology"/>
<dbReference type="SUPFAM" id="SSF101327">
    <property type="entry name" value="YgfB-like"/>
    <property type="match status" value="1"/>
</dbReference>
<organism evidence="2 3">
    <name type="scientific">Pseudoteredinibacter isoporae</name>
    <dbReference type="NCBI Taxonomy" id="570281"/>
    <lineage>
        <taxon>Bacteria</taxon>
        <taxon>Pseudomonadati</taxon>
        <taxon>Pseudomonadota</taxon>
        <taxon>Gammaproteobacteria</taxon>
        <taxon>Cellvibrionales</taxon>
        <taxon>Cellvibrionaceae</taxon>
        <taxon>Pseudoteredinibacter</taxon>
    </lineage>
</organism>
<dbReference type="Pfam" id="PF03695">
    <property type="entry name" value="UPF0149"/>
    <property type="match status" value="1"/>
</dbReference>
<evidence type="ECO:0000313" key="3">
    <source>
        <dbReference type="Proteomes" id="UP000528457"/>
    </source>
</evidence>
<dbReference type="AlphaFoldDB" id="A0A7X0JRA3"/>
<evidence type="ECO:0000313" key="2">
    <source>
        <dbReference type="EMBL" id="MBB6519951.1"/>
    </source>
</evidence>
<name>A0A7X0JRA3_9GAMM</name>
<sequence>MSQLLSFDEYCDFFAPIGALNSPAELHGMLCGQLSGGARPGLAKWQQMALVFLDLVDLDDKLISAELRQAIAEMYSNTLLALEDEAMGFSLVLPDEDTEMSQRLQALSQWCHGFLTGFGSSGLSGEQSFSPESAEALRDFAAIVQIGTDEDDSEQSESDLFEVCEYVRLAAVNLFLEFSPPSGEGKKQPGIVH</sequence>
<dbReference type="EMBL" id="JACHHT010000001">
    <property type="protein sequence ID" value="MBB6519951.1"/>
    <property type="molecule type" value="Genomic_DNA"/>
</dbReference>
<reference evidence="2 3" key="1">
    <citation type="submission" date="2020-08" db="EMBL/GenBank/DDBJ databases">
        <title>Genomic Encyclopedia of Type Strains, Phase IV (KMG-IV): sequencing the most valuable type-strain genomes for metagenomic binning, comparative biology and taxonomic classification.</title>
        <authorList>
            <person name="Goeker M."/>
        </authorList>
    </citation>
    <scope>NUCLEOTIDE SEQUENCE [LARGE SCALE GENOMIC DNA]</scope>
    <source>
        <strain evidence="2 3">DSM 22368</strain>
    </source>
</reference>
<dbReference type="InterPro" id="IPR011978">
    <property type="entry name" value="YgfB-like"/>
</dbReference>
<protein>
    <recommendedName>
        <fullName evidence="4">YecA family protein</fullName>
    </recommendedName>
</protein>
<dbReference type="PANTHER" id="PTHR37528">
    <property type="entry name" value="UPF0149 PROTEIN YGFB"/>
    <property type="match status" value="1"/>
</dbReference>
<dbReference type="InterPro" id="IPR036255">
    <property type="entry name" value="YgfB-like_sf"/>
</dbReference>
<comment type="similarity">
    <text evidence="1">Belongs to the UPF0149 family.</text>
</comment>
<dbReference type="RefSeq" id="WP_166852706.1">
    <property type="nucleotide sequence ID" value="NZ_JAAONY010000001.1"/>
</dbReference>
<gene>
    <name evidence="2" type="ORF">HNR48_000229</name>
</gene>
<dbReference type="Proteomes" id="UP000528457">
    <property type="component" value="Unassembled WGS sequence"/>
</dbReference>
<accession>A0A7X0JRA3</accession>
<evidence type="ECO:0000256" key="1">
    <source>
        <dbReference type="ARBA" id="ARBA00038308"/>
    </source>
</evidence>
<dbReference type="InParanoid" id="A0A7X0JRA3"/>
<keyword evidence="3" id="KW-1185">Reference proteome</keyword>
<dbReference type="FunCoup" id="A0A7X0JRA3">
    <property type="interactions" value="57"/>
</dbReference>
<evidence type="ECO:0008006" key="4">
    <source>
        <dbReference type="Google" id="ProtNLM"/>
    </source>
</evidence>